<feature type="compositionally biased region" description="Polar residues" evidence="10">
    <location>
        <begin position="202"/>
        <end position="214"/>
    </location>
</feature>
<keyword evidence="5 11" id="KW-1133">Transmembrane helix</keyword>
<evidence type="ECO:0000256" key="9">
    <source>
        <dbReference type="ARBA" id="ARBA00023319"/>
    </source>
</evidence>
<evidence type="ECO:0000256" key="2">
    <source>
        <dbReference type="ARBA" id="ARBA00022692"/>
    </source>
</evidence>
<dbReference type="InterPro" id="IPR036179">
    <property type="entry name" value="Ig-like_dom_sf"/>
</dbReference>
<keyword evidence="2 11" id="KW-0812">Transmembrane</keyword>
<dbReference type="InterPro" id="IPR042475">
    <property type="entry name" value="VSIG2"/>
</dbReference>
<evidence type="ECO:0000313" key="14">
    <source>
        <dbReference type="Ensembl" id="ENSMMNP00015023532.1"/>
    </source>
</evidence>
<dbReference type="InterPro" id="IPR000920">
    <property type="entry name" value="Myelin_P0-rel"/>
</dbReference>
<feature type="domain" description="Ig-like" evidence="13">
    <location>
        <begin position="22"/>
        <end position="127"/>
    </location>
</feature>
<evidence type="ECO:0000256" key="5">
    <source>
        <dbReference type="ARBA" id="ARBA00022989"/>
    </source>
</evidence>
<name>A0A8C6BXZ0_MONMO</name>
<accession>A0A8C6BXZ0</accession>
<keyword evidence="3 12" id="KW-0732">Signal</keyword>
<reference evidence="14" key="2">
    <citation type="submission" date="2025-09" db="UniProtKB">
        <authorList>
            <consortium name="Ensembl"/>
        </authorList>
    </citation>
    <scope>IDENTIFICATION</scope>
</reference>
<evidence type="ECO:0000256" key="4">
    <source>
        <dbReference type="ARBA" id="ARBA00022737"/>
    </source>
</evidence>
<evidence type="ECO:0000256" key="6">
    <source>
        <dbReference type="ARBA" id="ARBA00023136"/>
    </source>
</evidence>
<feature type="chain" id="PRO_5035000467" evidence="12">
    <location>
        <begin position="26"/>
        <end position="236"/>
    </location>
</feature>
<organism evidence="14 15">
    <name type="scientific">Monodon monoceros</name>
    <name type="common">Narwhal</name>
    <name type="synonym">Ceratodon monodon</name>
    <dbReference type="NCBI Taxonomy" id="40151"/>
    <lineage>
        <taxon>Eukaryota</taxon>
        <taxon>Metazoa</taxon>
        <taxon>Chordata</taxon>
        <taxon>Craniata</taxon>
        <taxon>Vertebrata</taxon>
        <taxon>Euteleostomi</taxon>
        <taxon>Mammalia</taxon>
        <taxon>Eutheria</taxon>
        <taxon>Laurasiatheria</taxon>
        <taxon>Artiodactyla</taxon>
        <taxon>Whippomorpha</taxon>
        <taxon>Cetacea</taxon>
        <taxon>Odontoceti</taxon>
        <taxon>Monodontidae</taxon>
        <taxon>Monodon</taxon>
    </lineage>
</organism>
<dbReference type="InterPro" id="IPR007110">
    <property type="entry name" value="Ig-like_dom"/>
</dbReference>
<comment type="subcellular location">
    <subcellularLocation>
        <location evidence="1">Membrane</location>
        <topology evidence="1">Single-pass type I membrane protein</topology>
    </subcellularLocation>
</comment>
<evidence type="ECO:0000259" key="13">
    <source>
        <dbReference type="PROSITE" id="PS50835"/>
    </source>
</evidence>
<dbReference type="PRINTS" id="PR00213">
    <property type="entry name" value="MYELINP0"/>
</dbReference>
<evidence type="ECO:0000256" key="3">
    <source>
        <dbReference type="ARBA" id="ARBA00022729"/>
    </source>
</evidence>
<protein>
    <submittedName>
        <fullName evidence="14">V-set and immunoglobulin domain containing 2</fullName>
    </submittedName>
</protein>
<dbReference type="GO" id="GO:0016020">
    <property type="term" value="C:membrane"/>
    <property type="evidence" value="ECO:0007669"/>
    <property type="project" value="UniProtKB-SubCell"/>
</dbReference>
<dbReference type="PROSITE" id="PS50835">
    <property type="entry name" value="IG_LIKE"/>
    <property type="match status" value="1"/>
</dbReference>
<keyword evidence="6 11" id="KW-0472">Membrane</keyword>
<dbReference type="InterPro" id="IPR013783">
    <property type="entry name" value="Ig-like_fold"/>
</dbReference>
<keyword evidence="9" id="KW-0393">Immunoglobulin domain</keyword>
<dbReference type="SUPFAM" id="SSF48726">
    <property type="entry name" value="Immunoglobulin"/>
    <property type="match status" value="1"/>
</dbReference>
<feature type="region of interest" description="Disordered" evidence="10">
    <location>
        <begin position="183"/>
        <end position="229"/>
    </location>
</feature>
<dbReference type="PANTHER" id="PTHR45046">
    <property type="entry name" value="V-SET AND IMMUNOGLOBULIN DOMAIN-CONTAINING PROTEIN 2"/>
    <property type="match status" value="1"/>
</dbReference>
<proteinExistence type="predicted"/>
<dbReference type="AlphaFoldDB" id="A0A8C6BXZ0"/>
<sequence>MAWLQGSFLCGALLGWVCLSAPGLAVEVKVPTEPLSVPVGKTAELTCSYSTSVGDNFALEWSFVQPGRPVSSSQPILYFTNGQLYPTGSKAERASLLQNPPTGGVATLKLTDVHPSDTGTYLCHVNNPPDFYTNGLGLINLTVLEPSKGRVAGAVIGVLLGVLFLSVAVFCLIRFQKDRRKKPKETYGGSDLREDATAPGISEQTSVRADSNNGLLERPPSASTVTTTKSKLPMLV</sequence>
<feature type="transmembrane region" description="Helical" evidence="11">
    <location>
        <begin position="151"/>
        <end position="173"/>
    </location>
</feature>
<dbReference type="FunFam" id="2.60.40.10:FF:001280">
    <property type="entry name" value="V-set and immunoglobulin domain containing 2 (Predicted)"/>
    <property type="match status" value="1"/>
</dbReference>
<dbReference type="Pfam" id="PF07686">
    <property type="entry name" value="V-set"/>
    <property type="match status" value="1"/>
</dbReference>
<dbReference type="GeneTree" id="ENSGT00940000161544"/>
<keyword evidence="4" id="KW-0677">Repeat</keyword>
<evidence type="ECO:0000256" key="1">
    <source>
        <dbReference type="ARBA" id="ARBA00004479"/>
    </source>
</evidence>
<keyword evidence="7" id="KW-1015">Disulfide bond</keyword>
<evidence type="ECO:0000256" key="8">
    <source>
        <dbReference type="ARBA" id="ARBA00023180"/>
    </source>
</evidence>
<evidence type="ECO:0000256" key="12">
    <source>
        <dbReference type="SAM" id="SignalP"/>
    </source>
</evidence>
<keyword evidence="15" id="KW-1185">Reference proteome</keyword>
<evidence type="ECO:0000256" key="11">
    <source>
        <dbReference type="SAM" id="Phobius"/>
    </source>
</evidence>
<dbReference type="InterPro" id="IPR003599">
    <property type="entry name" value="Ig_sub"/>
</dbReference>
<dbReference type="Proteomes" id="UP000694561">
    <property type="component" value="Unplaced"/>
</dbReference>
<evidence type="ECO:0000256" key="10">
    <source>
        <dbReference type="SAM" id="MobiDB-lite"/>
    </source>
</evidence>
<dbReference type="InterPro" id="IPR013106">
    <property type="entry name" value="Ig_V-set"/>
</dbReference>
<evidence type="ECO:0000256" key="7">
    <source>
        <dbReference type="ARBA" id="ARBA00023157"/>
    </source>
</evidence>
<evidence type="ECO:0000313" key="15">
    <source>
        <dbReference type="Proteomes" id="UP000694561"/>
    </source>
</evidence>
<gene>
    <name evidence="14" type="primary">VSIG2</name>
</gene>
<reference evidence="14" key="1">
    <citation type="submission" date="2025-08" db="UniProtKB">
        <authorList>
            <consortium name="Ensembl"/>
        </authorList>
    </citation>
    <scope>IDENTIFICATION</scope>
</reference>
<feature type="signal peptide" evidence="12">
    <location>
        <begin position="1"/>
        <end position="25"/>
    </location>
</feature>
<dbReference type="Gene3D" id="2.60.40.10">
    <property type="entry name" value="Immunoglobulins"/>
    <property type="match status" value="1"/>
</dbReference>
<dbReference type="PANTHER" id="PTHR45046:SF1">
    <property type="entry name" value="V-SET AND IMMUNOGLOBULIN DOMAIN-CONTAINING PROTEIN 2"/>
    <property type="match status" value="1"/>
</dbReference>
<dbReference type="SMART" id="SM00406">
    <property type="entry name" value="IGv"/>
    <property type="match status" value="1"/>
</dbReference>
<dbReference type="SMART" id="SM00409">
    <property type="entry name" value="IG"/>
    <property type="match status" value="1"/>
</dbReference>
<keyword evidence="8" id="KW-0325">Glycoprotein</keyword>
<dbReference type="Ensembl" id="ENSMMNT00015025847.1">
    <property type="protein sequence ID" value="ENSMMNP00015023532.1"/>
    <property type="gene ID" value="ENSMMNG00015017213.1"/>
</dbReference>